<reference evidence="5 6" key="1">
    <citation type="journal article" date="2014" name="Genome Biol.">
        <title>Transcriptome and methylome profiling reveals relics of genome dominance in the mesopolyploid Brassica oleracea.</title>
        <authorList>
            <person name="Parkin I.A."/>
            <person name="Koh C."/>
            <person name="Tang H."/>
            <person name="Robinson S.J."/>
            <person name="Kagale S."/>
            <person name="Clarke W.E."/>
            <person name="Town C.D."/>
            <person name="Nixon J."/>
            <person name="Krishnakumar V."/>
            <person name="Bidwell S.L."/>
            <person name="Denoeud F."/>
            <person name="Belcram H."/>
            <person name="Links M.G."/>
            <person name="Just J."/>
            <person name="Clarke C."/>
            <person name="Bender T."/>
            <person name="Huebert T."/>
            <person name="Mason A.S."/>
            <person name="Pires J.C."/>
            <person name="Barker G."/>
            <person name="Moore J."/>
            <person name="Walley P.G."/>
            <person name="Manoli S."/>
            <person name="Batley J."/>
            <person name="Edwards D."/>
            <person name="Nelson M.N."/>
            <person name="Wang X."/>
            <person name="Paterson A.H."/>
            <person name="King G."/>
            <person name="Bancroft I."/>
            <person name="Chalhoub B."/>
            <person name="Sharpe A.G."/>
        </authorList>
    </citation>
    <scope>NUCLEOTIDE SEQUENCE</scope>
    <source>
        <strain evidence="5 6">cv. TO1000</strain>
    </source>
</reference>
<dbReference type="HOGENOM" id="CLU_072240_0_1_1"/>
<keyword evidence="6" id="KW-1185">Reference proteome</keyword>
<dbReference type="EnsemblPlants" id="Bo7g094910.1">
    <property type="protein sequence ID" value="Bo7g094910.1"/>
    <property type="gene ID" value="Bo7g094910"/>
</dbReference>
<comment type="similarity">
    <text evidence="1">Belongs to the Di19 family.</text>
</comment>
<dbReference type="PANTHER" id="PTHR31875:SF26">
    <property type="entry name" value="PROTEIN DEHYDRATION-INDUCED 19-RELATED"/>
    <property type="match status" value="1"/>
</dbReference>
<dbReference type="KEGG" id="boe:106303669"/>
<name>A0A0D3DCJ0_BRAOL</name>
<dbReference type="AlphaFoldDB" id="A0A0D3DCJ0"/>
<dbReference type="InterPro" id="IPR033347">
    <property type="entry name" value="Di19"/>
</dbReference>
<evidence type="ECO:0008006" key="7">
    <source>
        <dbReference type="Google" id="ProtNLM"/>
    </source>
</evidence>
<dbReference type="STRING" id="109376.A0A0D3DCJ0"/>
<organism evidence="5 6">
    <name type="scientific">Brassica oleracea var. oleracea</name>
    <dbReference type="NCBI Taxonomy" id="109376"/>
    <lineage>
        <taxon>Eukaryota</taxon>
        <taxon>Viridiplantae</taxon>
        <taxon>Streptophyta</taxon>
        <taxon>Embryophyta</taxon>
        <taxon>Tracheophyta</taxon>
        <taxon>Spermatophyta</taxon>
        <taxon>Magnoliopsida</taxon>
        <taxon>eudicotyledons</taxon>
        <taxon>Gunneridae</taxon>
        <taxon>Pentapetalae</taxon>
        <taxon>rosids</taxon>
        <taxon>malvids</taxon>
        <taxon>Brassicales</taxon>
        <taxon>Brassicaceae</taxon>
        <taxon>Brassiceae</taxon>
        <taxon>Brassica</taxon>
    </lineage>
</organism>
<dbReference type="RefSeq" id="XP_013595422.1">
    <property type="nucleotide sequence ID" value="XM_013739968.1"/>
</dbReference>
<dbReference type="Gramene" id="Bo7g094910.1">
    <property type="protein sequence ID" value="Bo7g094910.1"/>
    <property type="gene ID" value="Bo7g094910"/>
</dbReference>
<dbReference type="Pfam" id="PF05605">
    <property type="entry name" value="zf-Di19"/>
    <property type="match status" value="1"/>
</dbReference>
<evidence type="ECO:0000259" key="3">
    <source>
        <dbReference type="Pfam" id="PF05605"/>
    </source>
</evidence>
<dbReference type="OMA" id="CHHIEDE"/>
<dbReference type="InterPro" id="IPR008598">
    <property type="entry name" value="Di19_Zn-bd"/>
</dbReference>
<feature type="domain" description="Di19 zinc-binding" evidence="3">
    <location>
        <begin position="42"/>
        <end position="95"/>
    </location>
</feature>
<feature type="compositionally biased region" description="Polar residues" evidence="2">
    <location>
        <begin position="176"/>
        <end position="185"/>
    </location>
</feature>
<proteinExistence type="inferred from homology"/>
<dbReference type="PANTHER" id="PTHR31875">
    <property type="entry name" value="PROTEIN DEHYDRATION-INDUCED 19"/>
    <property type="match status" value="1"/>
</dbReference>
<evidence type="ECO:0000313" key="6">
    <source>
        <dbReference type="Proteomes" id="UP000032141"/>
    </source>
</evidence>
<accession>A0A0D3DCJ0</accession>
<reference evidence="5" key="2">
    <citation type="submission" date="2015-03" db="UniProtKB">
        <authorList>
            <consortium name="EnsemblPlants"/>
        </authorList>
    </citation>
    <scope>IDENTIFICATION</scope>
</reference>
<feature type="region of interest" description="Disordered" evidence="2">
    <location>
        <begin position="176"/>
        <end position="201"/>
    </location>
</feature>
<sequence length="223" mass="24918">MDSDSWTDRLASASRRYQLDFLSRSDNFLGFEEIEGEDDFREEYACPFCSDYFDIVSLCCHIDEDHPMNTINGVCPVCAVKVSSDMVAHITLQHANMFKVTTRKRKARRGGAQSMLSILKREFPDGNFQSLFEGTSRVVPPSSATIAADPLLSSFITPMADELFISESGLYGETSSAKKASNQSLPERKVEKKSLSAEDHREKLKQSEFVQGIFCSTILDDGL</sequence>
<protein>
    <recommendedName>
        <fullName evidence="7">Drought induced 19 protein type zinc-binding domain-containing protein</fullName>
    </recommendedName>
</protein>
<dbReference type="InterPro" id="IPR027935">
    <property type="entry name" value="Di19_C"/>
</dbReference>
<dbReference type="Pfam" id="PF14571">
    <property type="entry name" value="Di19_C"/>
    <property type="match status" value="1"/>
</dbReference>
<evidence type="ECO:0000259" key="4">
    <source>
        <dbReference type="Pfam" id="PF14571"/>
    </source>
</evidence>
<dbReference type="GeneID" id="106303669"/>
<dbReference type="OrthoDB" id="6270329at2759"/>
<feature type="compositionally biased region" description="Basic and acidic residues" evidence="2">
    <location>
        <begin position="186"/>
        <end position="201"/>
    </location>
</feature>
<evidence type="ECO:0000256" key="2">
    <source>
        <dbReference type="SAM" id="MobiDB-lite"/>
    </source>
</evidence>
<evidence type="ECO:0000313" key="5">
    <source>
        <dbReference type="EnsemblPlants" id="Bo7g094910.1"/>
    </source>
</evidence>
<feature type="domain" description="Di19 C-terminal" evidence="4">
    <location>
        <begin position="116"/>
        <end position="218"/>
    </location>
</feature>
<evidence type="ECO:0000256" key="1">
    <source>
        <dbReference type="ARBA" id="ARBA00007109"/>
    </source>
</evidence>
<dbReference type="Proteomes" id="UP000032141">
    <property type="component" value="Chromosome C7"/>
</dbReference>
<dbReference type="eggNOG" id="ENOG502QW9I">
    <property type="taxonomic scope" value="Eukaryota"/>
</dbReference>